<dbReference type="Proteomes" id="UP000015381">
    <property type="component" value="Chromosome I"/>
</dbReference>
<dbReference type="InterPro" id="IPR023472">
    <property type="entry name" value="Uncharacterised_MJ0810"/>
</dbReference>
<dbReference type="HOGENOM" id="CLU_095686_1_1_2"/>
<dbReference type="AlphaFoldDB" id="F7PL94"/>
<reference evidence="4 7" key="3">
    <citation type="journal article" date="2014" name="Environ. Microbiol.">
        <title>Halorhabdus tiamatea: proteogenomics and glycosidase activity measurements identify the first cultivated euryarchaeon from a deep-sea anoxic brine lake as potential polysaccharide degrader.</title>
        <authorList>
            <person name="Werner J."/>
            <person name="Ferrer M."/>
            <person name="Michel G."/>
            <person name="Mann A.J."/>
            <person name="Huang S."/>
            <person name="Juarez S."/>
            <person name="Ciordia S."/>
            <person name="Albar J.P."/>
            <person name="Alcaide M."/>
            <person name="La Cono V."/>
            <person name="Yakimov M.M."/>
            <person name="Antunes A."/>
            <person name="Taborda M."/>
            <person name="Da Costa M.S."/>
            <person name="Amann R.I."/>
            <person name="Gloeckner F.O."/>
            <person name="Golyshina O.V."/>
            <person name="Golyshin P.N."/>
            <person name="Teeling H."/>
        </authorList>
    </citation>
    <scope>NUCLEOTIDE SEQUENCE [LARGE SCALE GENOMIC DNA]</scope>
    <source>
        <strain evidence="7">SARL4B</strain>
        <strain evidence="4">Type strain: SARL4B</strain>
    </source>
</reference>
<dbReference type="HAMAP" id="MF_00645">
    <property type="entry name" value="AMMECR1"/>
    <property type="match status" value="1"/>
</dbReference>
<dbReference type="eggNOG" id="arCOG01336">
    <property type="taxonomic scope" value="Archaea"/>
</dbReference>
<dbReference type="InterPro" id="IPR027485">
    <property type="entry name" value="AMMECR1_N"/>
</dbReference>
<keyword evidence="7" id="KW-1185">Reference proteome</keyword>
<dbReference type="SUPFAM" id="SSF143447">
    <property type="entry name" value="AMMECR1-like"/>
    <property type="match status" value="1"/>
</dbReference>
<feature type="domain" description="AMMECR1" evidence="3">
    <location>
        <begin position="8"/>
        <end position="197"/>
    </location>
</feature>
<evidence type="ECO:0000313" key="6">
    <source>
        <dbReference type="Proteomes" id="UP000003861"/>
    </source>
</evidence>
<dbReference type="Pfam" id="PF01871">
    <property type="entry name" value="AMMECR1"/>
    <property type="match status" value="1"/>
</dbReference>
<evidence type="ECO:0000259" key="3">
    <source>
        <dbReference type="PROSITE" id="PS51112"/>
    </source>
</evidence>
<dbReference type="PROSITE" id="PS51112">
    <property type="entry name" value="AMMECR1"/>
    <property type="match status" value="1"/>
</dbReference>
<gene>
    <name evidence="5" type="ORF">HLRTI_002811</name>
    <name evidence="4" type="ORF">HTIA_2641</name>
</gene>
<dbReference type="NCBIfam" id="TIGR04335">
    <property type="entry name" value="AmmeMemoSam_A"/>
    <property type="match status" value="1"/>
</dbReference>
<dbReference type="Gene3D" id="3.30.700.20">
    <property type="entry name" value="Hypothetical protein ph0010, domain 1"/>
    <property type="match status" value="1"/>
</dbReference>
<evidence type="ECO:0000256" key="1">
    <source>
        <dbReference type="HAMAP-Rule" id="MF_00645"/>
    </source>
</evidence>
<proteinExistence type="inferred from homology"/>
<dbReference type="GeneID" id="23798816"/>
<dbReference type="RefSeq" id="WP_008526728.1">
    <property type="nucleotide sequence ID" value="NC_021921.1"/>
</dbReference>
<dbReference type="EMBL" id="AFNT02000041">
    <property type="protein sequence ID" value="ERJ05183.1"/>
    <property type="molecule type" value="Genomic_DNA"/>
</dbReference>
<dbReference type="PATRIC" id="fig|1033806.12.peg.2629"/>
<dbReference type="PANTHER" id="PTHR13016">
    <property type="entry name" value="AMMECR1 HOMOLOG"/>
    <property type="match status" value="1"/>
</dbReference>
<accession>F7PL94</accession>
<dbReference type="STRING" id="1033806.HTIA_2641"/>
<sequence length="211" mass="22403">MTTGENYPGLDSETGKRLLAYARAVVEAIVTDESPPETPELSVLGEERGAFVTLKTDGELRGCIGRPLPDQPLSDALEAAATEAATGDPRFPPVSPDELDSITVSMSVLTPPESLSGVGPGDIVVGRDGLILTRGRQSGLLLPQVAADREWTAEQFLGETARKAGLPPDAWKQAETTVKRFSAQVFAEESPHGRITVDDYTGVESETEPSD</sequence>
<dbReference type="Gene3D" id="3.30.1490.150">
    <property type="entry name" value="Hypothetical protein ph0010, domain 2"/>
    <property type="match status" value="1"/>
</dbReference>
<organism evidence="5 6">
    <name type="scientific">Halorhabdus tiamatea SARL4B</name>
    <dbReference type="NCBI Taxonomy" id="1033806"/>
    <lineage>
        <taxon>Archaea</taxon>
        <taxon>Methanobacteriati</taxon>
        <taxon>Methanobacteriota</taxon>
        <taxon>Stenosarchaea group</taxon>
        <taxon>Halobacteria</taxon>
        <taxon>Halobacteriales</taxon>
        <taxon>Haloarculaceae</taxon>
        <taxon>Halorhabdus</taxon>
    </lineage>
</organism>
<protein>
    <recommendedName>
        <fullName evidence="1">Protein HLRTI_002811</fullName>
    </recommendedName>
</protein>
<dbReference type="EMBL" id="HF571520">
    <property type="protein sequence ID" value="CCQ34746.1"/>
    <property type="molecule type" value="Genomic_DNA"/>
</dbReference>
<dbReference type="InterPro" id="IPR002733">
    <property type="entry name" value="AMMECR1_domain"/>
</dbReference>
<dbReference type="InterPro" id="IPR027623">
    <property type="entry name" value="AmmeMemoSam_A"/>
</dbReference>
<dbReference type="KEGG" id="hti:HTIA_2641"/>
<evidence type="ECO:0000313" key="5">
    <source>
        <dbReference type="EMBL" id="ERJ05183.1"/>
    </source>
</evidence>
<dbReference type="InterPro" id="IPR036071">
    <property type="entry name" value="AMMECR1_dom_sf"/>
</dbReference>
<name>F7PL94_9EURY</name>
<reference evidence="5 6" key="1">
    <citation type="journal article" date="2011" name="J. Bacteriol.">
        <title>Genome sequence of Halorhabdus tiamatea, the first archaeon isolated from a deep-sea anoxic brine lake.</title>
        <authorList>
            <person name="Antunes A."/>
            <person name="Alam I."/>
            <person name="Bajic V.B."/>
            <person name="Stingl U."/>
        </authorList>
    </citation>
    <scope>NUCLEOTIDE SEQUENCE [LARGE SCALE GENOMIC DNA]</scope>
    <source>
        <strain evidence="5 6">SARL4B</strain>
    </source>
</reference>
<evidence type="ECO:0000313" key="4">
    <source>
        <dbReference type="EMBL" id="CCQ34746.1"/>
    </source>
</evidence>
<dbReference type="NCBIfam" id="TIGR00296">
    <property type="entry name" value="TIGR00296 family protein"/>
    <property type="match status" value="1"/>
</dbReference>
<feature type="region of interest" description="Disordered" evidence="2">
    <location>
        <begin position="190"/>
        <end position="211"/>
    </location>
</feature>
<dbReference type="Proteomes" id="UP000003861">
    <property type="component" value="Unassembled WGS sequence"/>
</dbReference>
<dbReference type="InterPro" id="IPR023473">
    <property type="entry name" value="AMMECR1"/>
</dbReference>
<dbReference type="OrthoDB" id="25187at2157"/>
<evidence type="ECO:0000313" key="7">
    <source>
        <dbReference type="Proteomes" id="UP000015381"/>
    </source>
</evidence>
<evidence type="ECO:0000256" key="2">
    <source>
        <dbReference type="SAM" id="MobiDB-lite"/>
    </source>
</evidence>
<reference evidence="5 6" key="2">
    <citation type="journal article" date="2013" name="PLoS ONE">
        <title>INDIGO - INtegrated Data Warehouse of MIcrobial GenOmes with Examples from the Red Sea Extremophiles.</title>
        <authorList>
            <person name="Alam I."/>
            <person name="Antunes A."/>
            <person name="Kamau A.A."/>
            <person name="Ba Alawi W."/>
            <person name="Kalkatawi M."/>
            <person name="Stingl U."/>
            <person name="Bajic V.B."/>
        </authorList>
    </citation>
    <scope>NUCLEOTIDE SEQUENCE [LARGE SCALE GENOMIC DNA]</scope>
    <source>
        <strain evidence="5 6">SARL4B</strain>
    </source>
</reference>
<dbReference type="PANTHER" id="PTHR13016:SF0">
    <property type="entry name" value="AMME SYNDROME CANDIDATE GENE 1 PROTEIN"/>
    <property type="match status" value="1"/>
</dbReference>